<accession>A0A853IBS8</accession>
<keyword evidence="3" id="KW-1185">Reference proteome</keyword>
<feature type="domain" description="DUF4123" evidence="1">
    <location>
        <begin position="13"/>
        <end position="130"/>
    </location>
</feature>
<proteinExistence type="predicted"/>
<organism evidence="2 3">
    <name type="scientific">Spartinivicinus marinus</name>
    <dbReference type="NCBI Taxonomy" id="2994442"/>
    <lineage>
        <taxon>Bacteria</taxon>
        <taxon>Pseudomonadati</taxon>
        <taxon>Pseudomonadota</taxon>
        <taxon>Gammaproteobacteria</taxon>
        <taxon>Oceanospirillales</taxon>
        <taxon>Zooshikellaceae</taxon>
        <taxon>Spartinivicinus</taxon>
    </lineage>
</organism>
<dbReference type="AlphaFoldDB" id="A0A853IBS8"/>
<protein>
    <submittedName>
        <fullName evidence="2">DUF4123 domain-containing protein</fullName>
    </submittedName>
</protein>
<dbReference type="Proteomes" id="UP000569732">
    <property type="component" value="Unassembled WGS sequence"/>
</dbReference>
<dbReference type="Pfam" id="PF13503">
    <property type="entry name" value="DUF4123"/>
    <property type="match status" value="1"/>
</dbReference>
<evidence type="ECO:0000313" key="2">
    <source>
        <dbReference type="EMBL" id="NYZ67524.1"/>
    </source>
</evidence>
<evidence type="ECO:0000313" key="3">
    <source>
        <dbReference type="Proteomes" id="UP000569732"/>
    </source>
</evidence>
<dbReference type="InterPro" id="IPR025391">
    <property type="entry name" value="DUF4123"/>
</dbReference>
<gene>
    <name evidence="2" type="ORF">H0A36_16015</name>
</gene>
<name>A0A853IBS8_9GAMM</name>
<dbReference type="EMBL" id="JACCKB010000026">
    <property type="protein sequence ID" value="NYZ67524.1"/>
    <property type="molecule type" value="Genomic_DNA"/>
</dbReference>
<evidence type="ECO:0000259" key="1">
    <source>
        <dbReference type="Pfam" id="PF13503"/>
    </source>
</evidence>
<reference evidence="2 3" key="1">
    <citation type="submission" date="2020-07" db="EMBL/GenBank/DDBJ databases">
        <title>Endozoicomonas sp. nov., isolated from sediment.</title>
        <authorList>
            <person name="Gu T."/>
        </authorList>
    </citation>
    <scope>NUCLEOTIDE SEQUENCE [LARGE SCALE GENOMIC DNA]</scope>
    <source>
        <strain evidence="2 3">SM1973</strain>
    </source>
</reference>
<comment type="caution">
    <text evidence="2">The sequence shown here is derived from an EMBL/GenBank/DDBJ whole genome shotgun (WGS) entry which is preliminary data.</text>
</comment>
<sequence length="283" mass="33157">MTVLYKQWPKLPCYLLLDAGKYPVINNWIDDSYNSYAIYLNTPYAALESLSPQLVECSFDSKLWSMFQRQGIYNQWGILLFSNAGFSEIVRHCQWWIQVETQNKMTGIFRLYDPDLCYKLFTCSSDIQRQKLLGIINSICCFNDGWHQFDNAVLQSVDYQYLLSLESSQWRAIKEDKSTALKKRIHQHVQHLFPHLLRKKDSDQQLEWINMLLDEANTLHFTTIQDIYQFINIIGILGMDALNPKMHPEIYQLLTDQDDTSPAVRLREATMLAQQAVKQVVID</sequence>
<dbReference type="RefSeq" id="WP_180569545.1">
    <property type="nucleotide sequence ID" value="NZ_JACCKB010000026.1"/>
</dbReference>